<feature type="region of interest" description="Disordered" evidence="1">
    <location>
        <begin position="1008"/>
        <end position="1120"/>
    </location>
</feature>
<dbReference type="Proteomes" id="UP001652620">
    <property type="component" value="Chromosome 4"/>
</dbReference>
<feature type="compositionally biased region" description="Basic and acidic residues" evidence="1">
    <location>
        <begin position="462"/>
        <end position="472"/>
    </location>
</feature>
<dbReference type="OrthoDB" id="6605262at2759"/>
<organism evidence="2 3">
    <name type="scientific">Bactrocera dorsalis</name>
    <name type="common">Oriental fruit fly</name>
    <name type="synonym">Dacus dorsalis</name>
    <dbReference type="NCBI Taxonomy" id="27457"/>
    <lineage>
        <taxon>Eukaryota</taxon>
        <taxon>Metazoa</taxon>
        <taxon>Ecdysozoa</taxon>
        <taxon>Arthropoda</taxon>
        <taxon>Hexapoda</taxon>
        <taxon>Insecta</taxon>
        <taxon>Pterygota</taxon>
        <taxon>Neoptera</taxon>
        <taxon>Endopterygota</taxon>
        <taxon>Diptera</taxon>
        <taxon>Brachycera</taxon>
        <taxon>Muscomorpha</taxon>
        <taxon>Tephritoidea</taxon>
        <taxon>Tephritidae</taxon>
        <taxon>Bactrocera</taxon>
        <taxon>Bactrocera</taxon>
    </lineage>
</organism>
<feature type="compositionally biased region" description="Low complexity" evidence="1">
    <location>
        <begin position="271"/>
        <end position="301"/>
    </location>
</feature>
<proteinExistence type="predicted"/>
<feature type="region of interest" description="Disordered" evidence="1">
    <location>
        <begin position="1136"/>
        <end position="1180"/>
    </location>
</feature>
<keyword evidence="2" id="KW-1185">Reference proteome</keyword>
<feature type="region of interest" description="Disordered" evidence="1">
    <location>
        <begin position="1316"/>
        <end position="1349"/>
    </location>
</feature>
<feature type="compositionally biased region" description="Polar residues" evidence="1">
    <location>
        <begin position="1466"/>
        <end position="1485"/>
    </location>
</feature>
<evidence type="ECO:0000313" key="5">
    <source>
        <dbReference type="RefSeq" id="XP_049312264.1"/>
    </source>
</evidence>
<accession>A0A6I9UZY1</accession>
<feature type="compositionally biased region" description="Basic and acidic residues" evidence="1">
    <location>
        <begin position="1008"/>
        <end position="1021"/>
    </location>
</feature>
<protein>
    <submittedName>
        <fullName evidence="3 4">Uncharacterized protein LOC105224980 isoform X1</fullName>
    </submittedName>
</protein>
<dbReference type="RefSeq" id="XP_049312264.1">
    <property type="nucleotide sequence ID" value="XM_049456307.1"/>
</dbReference>
<feature type="compositionally biased region" description="Basic residues" evidence="1">
    <location>
        <begin position="169"/>
        <end position="179"/>
    </location>
</feature>
<feature type="region of interest" description="Disordered" evidence="1">
    <location>
        <begin position="68"/>
        <end position="234"/>
    </location>
</feature>
<name>A0A6I9UZY1_BACDO</name>
<evidence type="ECO:0000256" key="1">
    <source>
        <dbReference type="SAM" id="MobiDB-lite"/>
    </source>
</evidence>
<evidence type="ECO:0000313" key="4">
    <source>
        <dbReference type="RefSeq" id="XP_049312263.1"/>
    </source>
</evidence>
<feature type="compositionally biased region" description="Polar residues" evidence="1">
    <location>
        <begin position="1408"/>
        <end position="1442"/>
    </location>
</feature>
<dbReference type="RefSeq" id="XP_049312263.1">
    <property type="nucleotide sequence ID" value="XM_049456306.1"/>
</dbReference>
<evidence type="ECO:0000313" key="3">
    <source>
        <dbReference type="RefSeq" id="XP_011201564.2"/>
    </source>
</evidence>
<feature type="region of interest" description="Disordered" evidence="1">
    <location>
        <begin position="966"/>
        <end position="986"/>
    </location>
</feature>
<feature type="region of interest" description="Disordered" evidence="1">
    <location>
        <begin position="451"/>
        <end position="472"/>
    </location>
</feature>
<feature type="compositionally biased region" description="Low complexity" evidence="1">
    <location>
        <begin position="31"/>
        <end position="53"/>
    </location>
</feature>
<feature type="region of interest" description="Disordered" evidence="1">
    <location>
        <begin position="760"/>
        <end position="784"/>
    </location>
</feature>
<feature type="compositionally biased region" description="Basic and acidic residues" evidence="1">
    <location>
        <begin position="817"/>
        <end position="828"/>
    </location>
</feature>
<evidence type="ECO:0000313" key="2">
    <source>
        <dbReference type="Proteomes" id="UP001652620"/>
    </source>
</evidence>
<feature type="compositionally biased region" description="Pro residues" evidence="1">
    <location>
        <begin position="1102"/>
        <end position="1112"/>
    </location>
</feature>
<reference evidence="3 4" key="1">
    <citation type="submission" date="2025-05" db="UniProtKB">
        <authorList>
            <consortium name="RefSeq"/>
        </authorList>
    </citation>
    <scope>IDENTIFICATION</scope>
    <source>
        <tissue evidence="3 4">Adult</tissue>
    </source>
</reference>
<feature type="region of interest" description="Disordered" evidence="1">
    <location>
        <begin position="817"/>
        <end position="839"/>
    </location>
</feature>
<feature type="compositionally biased region" description="Pro residues" evidence="1">
    <location>
        <begin position="222"/>
        <end position="234"/>
    </location>
</feature>
<gene>
    <name evidence="3 4 5" type="primary">LOC105224980</name>
</gene>
<dbReference type="RefSeq" id="XP_011201564.2">
    <property type="nucleotide sequence ID" value="XM_011203262.4"/>
</dbReference>
<feature type="region of interest" description="Disordered" evidence="1">
    <location>
        <begin position="1231"/>
        <end position="1258"/>
    </location>
</feature>
<dbReference type="GeneID" id="105224980"/>
<feature type="region of interest" description="Disordered" evidence="1">
    <location>
        <begin position="31"/>
        <end position="55"/>
    </location>
</feature>
<feature type="region of interest" description="Disordered" evidence="1">
    <location>
        <begin position="1271"/>
        <end position="1292"/>
    </location>
</feature>
<sequence>MVVILLLSPPPPTPQPPYTTTETAAAAVTSTNGCDGGSNDSSTVSTTSTGDTVIPTIYTDNKGIPLPNEATYQHYQPPQPPAPTAIVQTQQHHHQPQPHHPQLHAPGEYERQRQRRHRAHSLHEKTAQQQTKSYHHTAAAPPRSSHLRSAEARNTSERVGYSNTAYTQHARRAYARQHGRVNEERAGKMPGTGYPPRIIVSPPPPPSPPLDTDATDSMAAAPAPPPPPPPLPKSQPPYSPGYCCWCGEVQPHLHSHPSCTNPLPKPPRSGATHSATTTASAASSSTPRVGTTRRNTTAGRTPQARWSIPPAQEPANYTTHQWRQHITPTHSLPSFLPASYAPPTMRQQQMPPANANYYNYSKYDNNNNNNYNNTNTNDYVRHVTRVNFYDVVTSQVEFEPKDDSDECDTEAITKEEEWITKRKTELTTTRQIETRVKRQLVLEDGKVVEDSGPIVSTNTTEDTDKQETETTEKRDLGIPIDSIAVEANGGALEAPDTVDGQVAVLPAENSKIIKKMVPRPADGLVSESNDKRVITHEEVKDYLETEDVRNLGDFSDETYVKAVNSGVENLQEALRAAENHKQLVPLGPRIIANTTKSFKTIDSEDVEKRCLLQADGQLVTESKKTTEHEVIVDRELPEEDDHSIGSREKIETVEATQHLYKQRDEQYVDKIVDGKVVNTEMKYAAETMQIEKDGSLERPGDWDSLSDRMRKLRRPHQKSALQPHKEATLLADRKDALTKRPLDFDREEETRKGETIKWLESHFGSESTASNDSREDDGGGEIEPTKKTFFNVTIKSNQTPTPTPLTNGHRLSAGNTYERKQSKDHVIETHGPNGPGGRSKYYQGISNWTERKEPPTNHFASKAFRDDLQETVERNRLRRDKQQDSQYVVESTDNYVSREDILHQKQRQSLSSQFLAKSSRNSRDRLDDLEAPTLGVGIGKTSRDVGVRHISGSRGDLRYGGINGGELDNNKRAFMPPKQQSQERDLEIRRSPADFAPSAGKKYEYNEMRSRSYERTLEDTSRGVGYELHNTNSLKPLPLPESRAISPEREHFQTSTLGRPTVPQRRRAIEKKLRQQHSASPPPPQKVPLERQHAQSQRNLLEPPPDYSPPPRSRSSSPQVEYVNGIRNQRNYRNNIADHAPNSYGPPSQLIGQSTSTLTRKQNQRTRFAPTTQHEHAHSQSYMRPVMATQTTQTTASTISNSTVTSHKSSKMGQVIGNSLRKLVNKIRSASAERKMRMKSRSKSREQSPSPQTIDKVGQQTTYQQYNLIDSHIGGQGGISGESELESMPQDTTQAHKNYIHAATLERNGQIHKTQFKRANSADPYANERSEIGERGPSPRQRYYLGEDPYSSTLYGKENMYVPGSVGKRKTLAPRDSVDAGYAGKQERNNRDNVSANRRDEGELYKQRNVTTSTLGRYQRTSQNFAASTPNLNQDYRTTQTLPRKLQDHQQQPHQQQQHHHQPLHATQSSTYQRPGQRLVTSGYSTLGHPEHRTQYHQQQQQHNVQQQQTQVGPAKPARTYAKALNRSKSFNVHAMNGSHDPSPIYIEKLTKNNYTNSANNGHNTSNLYASQAYKSNPHLYSGPSKENSLQSGLKSPSIVNLISRSQKDLTKIDSLESEQSDMLEKKQIFMRGLHQQAPDLYKTLHGDESYTAHGAPNKYHQLRHSTSLETRSPVEINKDTASIVRRDSSSNEGYVVNAYSNKTTMESATANRRILYKDEQRRRTPGATIISVRNEMEK</sequence>
<feature type="compositionally biased region" description="Polar residues" evidence="1">
    <location>
        <begin position="1247"/>
        <end position="1258"/>
    </location>
</feature>
<feature type="region of interest" description="Disordered" evidence="1">
    <location>
        <begin position="255"/>
        <end position="310"/>
    </location>
</feature>
<feature type="compositionally biased region" description="Polar residues" evidence="1">
    <location>
        <begin position="1150"/>
        <end position="1172"/>
    </location>
</feature>
<feature type="compositionally biased region" description="Basic and acidic residues" evidence="1">
    <location>
        <begin position="1385"/>
        <end position="1406"/>
    </location>
</feature>
<feature type="region of interest" description="Disordered" evidence="1">
    <location>
        <begin position="1365"/>
        <end position="1504"/>
    </location>
</feature>
<dbReference type="KEGG" id="bdr:105224980"/>